<dbReference type="AlphaFoldDB" id="A0A822Y1J3"/>
<comment type="caution">
    <text evidence="1">The sequence shown here is derived from an EMBL/GenBank/DDBJ whole genome shotgun (WGS) entry which is preliminary data.</text>
</comment>
<proteinExistence type="predicted"/>
<evidence type="ECO:0000313" key="2">
    <source>
        <dbReference type="Proteomes" id="UP000607653"/>
    </source>
</evidence>
<reference evidence="1 2" key="1">
    <citation type="journal article" date="2020" name="Mol. Biol. Evol.">
        <title>Distinct Expression and Methylation Patterns for Genes with Different Fates following a Single Whole-Genome Duplication in Flowering Plants.</title>
        <authorList>
            <person name="Shi T."/>
            <person name="Rahmani R.S."/>
            <person name="Gugger P.F."/>
            <person name="Wang M."/>
            <person name="Li H."/>
            <person name="Zhang Y."/>
            <person name="Li Z."/>
            <person name="Wang Q."/>
            <person name="Van de Peer Y."/>
            <person name="Marchal K."/>
            <person name="Chen J."/>
        </authorList>
    </citation>
    <scope>NUCLEOTIDE SEQUENCE [LARGE SCALE GENOMIC DNA]</scope>
    <source>
        <tissue evidence="1">Leaf</tissue>
    </source>
</reference>
<organism evidence="1 2">
    <name type="scientific">Nelumbo nucifera</name>
    <name type="common">Sacred lotus</name>
    <dbReference type="NCBI Taxonomy" id="4432"/>
    <lineage>
        <taxon>Eukaryota</taxon>
        <taxon>Viridiplantae</taxon>
        <taxon>Streptophyta</taxon>
        <taxon>Embryophyta</taxon>
        <taxon>Tracheophyta</taxon>
        <taxon>Spermatophyta</taxon>
        <taxon>Magnoliopsida</taxon>
        <taxon>Proteales</taxon>
        <taxon>Nelumbonaceae</taxon>
        <taxon>Nelumbo</taxon>
    </lineage>
</organism>
<protein>
    <submittedName>
        <fullName evidence="1">Uncharacterized protein</fullName>
    </submittedName>
</protein>
<dbReference type="PANTHER" id="PTHR33544">
    <property type="entry name" value="DUF4005 DOMAIN-CONTAINING PROTEIN-RELATED"/>
    <property type="match status" value="1"/>
</dbReference>
<dbReference type="Proteomes" id="UP000607653">
    <property type="component" value="Unassembled WGS sequence"/>
</dbReference>
<keyword evidence="2" id="KW-1185">Reference proteome</keyword>
<evidence type="ECO:0000313" key="1">
    <source>
        <dbReference type="EMBL" id="DAD25853.1"/>
    </source>
</evidence>
<dbReference type="EMBL" id="DUZY01000002">
    <property type="protein sequence ID" value="DAD25853.1"/>
    <property type="molecule type" value="Genomic_DNA"/>
</dbReference>
<gene>
    <name evidence="1" type="ORF">HUJ06_027321</name>
</gene>
<dbReference type="PANTHER" id="PTHR33544:SF5">
    <property type="entry name" value="DUF4005 DOMAIN-CONTAINING PROTEIN"/>
    <property type="match status" value="1"/>
</dbReference>
<sequence>MAQQDDGWPLGLQPLNMRVGLVRTRDFSGSISFNTLLTGSPSSSTDSSSDLDTESTGSFFRDKSITLGSLIGVSSILDFSARSVRGRRAEALRVKKNYRPKIWLFSLCTKGNAGDVDSVNNAPSLRHFLEVERRAASDYRRNQSSPVFYEAEEFDRAGSASESNSLFIDGRVAPPQSSPWVASDVGRRSDRSLNHGSGHGVPVLLSCMCGQTTN</sequence>
<accession>A0A822Y1J3</accession>
<dbReference type="InterPro" id="IPR040344">
    <property type="entry name" value="At3g17950-like"/>
</dbReference>
<name>A0A822Y1J3_NELNU</name>